<dbReference type="SUPFAM" id="SSF46785">
    <property type="entry name" value="Winged helix' DNA-binding domain"/>
    <property type="match status" value="1"/>
</dbReference>
<dbReference type="PRINTS" id="PR00039">
    <property type="entry name" value="HTHLYSR"/>
</dbReference>
<protein>
    <submittedName>
        <fullName evidence="6">LysR family transcriptional regulator</fullName>
    </submittedName>
</protein>
<dbReference type="SUPFAM" id="SSF53850">
    <property type="entry name" value="Periplasmic binding protein-like II"/>
    <property type="match status" value="1"/>
</dbReference>
<gene>
    <name evidence="6" type="ORF">FXF65_02370</name>
</gene>
<dbReference type="Gene3D" id="3.40.190.290">
    <property type="match status" value="1"/>
</dbReference>
<feature type="domain" description="HTH lysR-type" evidence="5">
    <location>
        <begin position="36"/>
        <end position="93"/>
    </location>
</feature>
<evidence type="ECO:0000313" key="6">
    <source>
        <dbReference type="EMBL" id="TYC18618.1"/>
    </source>
</evidence>
<dbReference type="Pfam" id="PF03466">
    <property type="entry name" value="LysR_substrate"/>
    <property type="match status" value="1"/>
</dbReference>
<evidence type="ECO:0000259" key="5">
    <source>
        <dbReference type="PROSITE" id="PS50931"/>
    </source>
</evidence>
<dbReference type="GO" id="GO:0003677">
    <property type="term" value="F:DNA binding"/>
    <property type="evidence" value="ECO:0007669"/>
    <property type="project" value="UniProtKB-KW"/>
</dbReference>
<dbReference type="InterPro" id="IPR036388">
    <property type="entry name" value="WH-like_DNA-bd_sf"/>
</dbReference>
<dbReference type="PROSITE" id="PS50931">
    <property type="entry name" value="HTH_LYSR"/>
    <property type="match status" value="1"/>
</dbReference>
<evidence type="ECO:0000256" key="2">
    <source>
        <dbReference type="ARBA" id="ARBA00023015"/>
    </source>
</evidence>
<organism evidence="6 7">
    <name type="scientific">Actinomadura syzygii</name>
    <dbReference type="NCBI Taxonomy" id="1427538"/>
    <lineage>
        <taxon>Bacteria</taxon>
        <taxon>Bacillati</taxon>
        <taxon>Actinomycetota</taxon>
        <taxon>Actinomycetes</taxon>
        <taxon>Streptosporangiales</taxon>
        <taxon>Thermomonosporaceae</taxon>
        <taxon>Actinomadura</taxon>
    </lineage>
</organism>
<dbReference type="InterPro" id="IPR000847">
    <property type="entry name" value="LysR_HTH_N"/>
</dbReference>
<proteinExistence type="inferred from homology"/>
<evidence type="ECO:0000256" key="1">
    <source>
        <dbReference type="ARBA" id="ARBA00009437"/>
    </source>
</evidence>
<dbReference type="PANTHER" id="PTHR30346">
    <property type="entry name" value="TRANSCRIPTIONAL DUAL REGULATOR HCAR-RELATED"/>
    <property type="match status" value="1"/>
</dbReference>
<dbReference type="GO" id="GO:0003700">
    <property type="term" value="F:DNA-binding transcription factor activity"/>
    <property type="evidence" value="ECO:0007669"/>
    <property type="project" value="InterPro"/>
</dbReference>
<dbReference type="OrthoDB" id="3171102at2"/>
<comment type="similarity">
    <text evidence="1">Belongs to the LysR transcriptional regulatory family.</text>
</comment>
<reference evidence="6 7" key="1">
    <citation type="submission" date="2019-08" db="EMBL/GenBank/DDBJ databases">
        <title>Actinomadura sp. nov. CYP1-5 isolated from mountain soil.</title>
        <authorList>
            <person name="Songsumanus A."/>
            <person name="Kuncharoen N."/>
            <person name="Kudo T."/>
            <person name="Yuki M."/>
            <person name="Igarashi Y."/>
            <person name="Tanasupawat S."/>
        </authorList>
    </citation>
    <scope>NUCLEOTIDE SEQUENCE [LARGE SCALE GENOMIC DNA]</scope>
    <source>
        <strain evidence="6 7">GKU157</strain>
    </source>
</reference>
<keyword evidence="4" id="KW-0804">Transcription</keyword>
<dbReference type="InterPro" id="IPR036390">
    <property type="entry name" value="WH_DNA-bd_sf"/>
</dbReference>
<evidence type="ECO:0000313" key="7">
    <source>
        <dbReference type="Proteomes" id="UP000322634"/>
    </source>
</evidence>
<name>A0A5D0UJR8_9ACTN</name>
<dbReference type="PANTHER" id="PTHR30346:SF30">
    <property type="entry name" value="SMALL NEUTRAL PROTEASE REGULATORY PROTEIN"/>
    <property type="match status" value="1"/>
</dbReference>
<sequence>MLATKRPVGPESEPGRIRAVLPCARPDPPLGADMQLELHHLRTLRAVSAAGSLNRAAEQLQLPQPALSRQLRRLEDLFGGSLFDRHPGGVRPTALGRVVLHHAAAILDDCAAIHDDLARHRDRQTGTIRLGWTASCLADLLLDELRRRFPGTAIEVTVGDSIRQVTDWLLTGEIDVALVNEQTVMPGCRPGGLAVQHIVDERPHILLRGDHPLARRPAVTVPELRDERWIAISGSDGCIAFLHRVCRPFGFTPEIVHHLPLHGPHEDVVRHDGSVLLTQGWRPSAPGTVRRPIAGLPWVSRHCLMYRPDGLWARQVPHFARALREAHKARIDAGPRTAGG</sequence>
<accession>A0A5D0UJR8</accession>
<dbReference type="Pfam" id="PF00126">
    <property type="entry name" value="HTH_1"/>
    <property type="match status" value="1"/>
</dbReference>
<dbReference type="AlphaFoldDB" id="A0A5D0UJR8"/>
<keyword evidence="7" id="KW-1185">Reference proteome</keyword>
<evidence type="ECO:0000256" key="3">
    <source>
        <dbReference type="ARBA" id="ARBA00023125"/>
    </source>
</evidence>
<dbReference type="EMBL" id="VSFF01000001">
    <property type="protein sequence ID" value="TYC18618.1"/>
    <property type="molecule type" value="Genomic_DNA"/>
</dbReference>
<dbReference type="Gene3D" id="1.10.10.10">
    <property type="entry name" value="Winged helix-like DNA-binding domain superfamily/Winged helix DNA-binding domain"/>
    <property type="match status" value="1"/>
</dbReference>
<dbReference type="Proteomes" id="UP000322634">
    <property type="component" value="Unassembled WGS sequence"/>
</dbReference>
<keyword evidence="2" id="KW-0805">Transcription regulation</keyword>
<dbReference type="GO" id="GO:0032993">
    <property type="term" value="C:protein-DNA complex"/>
    <property type="evidence" value="ECO:0007669"/>
    <property type="project" value="TreeGrafter"/>
</dbReference>
<comment type="caution">
    <text evidence="6">The sequence shown here is derived from an EMBL/GenBank/DDBJ whole genome shotgun (WGS) entry which is preliminary data.</text>
</comment>
<evidence type="ECO:0000256" key="4">
    <source>
        <dbReference type="ARBA" id="ARBA00023163"/>
    </source>
</evidence>
<dbReference type="InterPro" id="IPR005119">
    <property type="entry name" value="LysR_subst-bd"/>
</dbReference>
<keyword evidence="3" id="KW-0238">DNA-binding</keyword>